<dbReference type="Gene3D" id="3.30.505.10">
    <property type="entry name" value="SH2 domain"/>
    <property type="match status" value="1"/>
</dbReference>
<proteinExistence type="predicted"/>
<evidence type="ECO:0000313" key="5">
    <source>
        <dbReference type="Proteomes" id="UP000808372"/>
    </source>
</evidence>
<feature type="domain" description="SH2" evidence="4">
    <location>
        <begin position="329"/>
        <end position="420"/>
    </location>
</feature>
<keyword evidence="5" id="KW-1185">Reference proteome</keyword>
<dbReference type="InterPro" id="IPR000980">
    <property type="entry name" value="SH2"/>
</dbReference>
<dbReference type="PANTHER" id="PTHR14388:SF5">
    <property type="entry name" value="SH2 DOMAIN-CONTAINING PROTEIN 4A"/>
    <property type="match status" value="1"/>
</dbReference>
<dbReference type="PRINTS" id="PR00401">
    <property type="entry name" value="SH2DOMAIN"/>
</dbReference>
<dbReference type="OrthoDB" id="10003345at2759"/>
<dbReference type="KEGG" id="snh:120025441"/>
<feature type="region of interest" description="Disordered" evidence="3">
    <location>
        <begin position="146"/>
        <end position="196"/>
    </location>
</feature>
<dbReference type="Pfam" id="PF00017">
    <property type="entry name" value="SH2"/>
    <property type="match status" value="1"/>
</dbReference>
<feature type="region of interest" description="Disordered" evidence="3">
    <location>
        <begin position="263"/>
        <end position="285"/>
    </location>
</feature>
<dbReference type="SMART" id="SM00252">
    <property type="entry name" value="SH2"/>
    <property type="match status" value="1"/>
</dbReference>
<keyword evidence="1 2" id="KW-0727">SH2 domain</keyword>
<evidence type="ECO:0000259" key="4">
    <source>
        <dbReference type="PROSITE" id="PS50001"/>
    </source>
</evidence>
<feature type="region of interest" description="Disordered" evidence="3">
    <location>
        <begin position="213"/>
        <end position="248"/>
    </location>
</feature>
<accession>A0A8U0PHD7</accession>
<evidence type="ECO:0000313" key="6">
    <source>
        <dbReference type="RefSeq" id="XP_038825911.1"/>
    </source>
</evidence>
<reference evidence="6" key="1">
    <citation type="submission" date="2025-08" db="UniProtKB">
        <authorList>
            <consortium name="RefSeq"/>
        </authorList>
    </citation>
    <scope>IDENTIFICATION</scope>
    <source>
        <tissue evidence="6">White muscle</tissue>
    </source>
</reference>
<dbReference type="InterPro" id="IPR036860">
    <property type="entry name" value="SH2_dom_sf"/>
</dbReference>
<organism evidence="5 6">
    <name type="scientific">Salvelinus namaycush</name>
    <name type="common">Lake trout</name>
    <name type="synonym">Salmo namaycush</name>
    <dbReference type="NCBI Taxonomy" id="8040"/>
    <lineage>
        <taxon>Eukaryota</taxon>
        <taxon>Metazoa</taxon>
        <taxon>Chordata</taxon>
        <taxon>Craniata</taxon>
        <taxon>Vertebrata</taxon>
        <taxon>Euteleostomi</taxon>
        <taxon>Actinopterygii</taxon>
        <taxon>Neopterygii</taxon>
        <taxon>Teleostei</taxon>
        <taxon>Protacanthopterygii</taxon>
        <taxon>Salmoniformes</taxon>
        <taxon>Salmonidae</taxon>
        <taxon>Salmoninae</taxon>
        <taxon>Salvelinus</taxon>
    </lineage>
</organism>
<sequence>MLQQILTDMFISPELLAELSEEQKQVLFIKMREEQVRRWKDREARLEKEDATLKKPKKASVKSVQWLAGMDSDIWVWVMGDHPADQSYEQICDDIIAQRAARQAQREAEALRAKKEAELVKRFSSVLMDSELQSWKEEVERQEVERQEVERQEVERQEVERQEVERRAAAQEQSQQEKREAEERRRAEEEVQRVEQKRKQEIYMDLREVREERNDQHWQDSLRKSKAADLRRRSIAKQTRDDHRRQSVKALERGRVAAATRAFGGDRPALPPKPKPRNLTVTSDTLNPKQGVQRTLSTSSREHIIRWFQEEQLPFRAGFQKDQSRIASWFHGIISRQEAEDLLSEGEPGHFLVRVSERILGYVLSYRCKEEFKHFLVDATEGCYMLLGHQIRFTSLAELVEFHEGEPITMSGGEQLLQPCGQRPSGVDYAELFT</sequence>
<dbReference type="GO" id="GO:0005737">
    <property type="term" value="C:cytoplasm"/>
    <property type="evidence" value="ECO:0007669"/>
    <property type="project" value="TreeGrafter"/>
</dbReference>
<dbReference type="AlphaFoldDB" id="A0A8U0PHD7"/>
<name>A0A8U0PHD7_SALNM</name>
<evidence type="ECO:0000256" key="1">
    <source>
        <dbReference type="ARBA" id="ARBA00022999"/>
    </source>
</evidence>
<gene>
    <name evidence="6" type="primary">sh2d4a</name>
</gene>
<dbReference type="GeneID" id="120025441"/>
<dbReference type="Proteomes" id="UP000808372">
    <property type="component" value="Chromosome 31"/>
</dbReference>
<dbReference type="RefSeq" id="XP_038825911.1">
    <property type="nucleotide sequence ID" value="XM_038969983.1"/>
</dbReference>
<dbReference type="PROSITE" id="PS50001">
    <property type="entry name" value="SH2"/>
    <property type="match status" value="1"/>
</dbReference>
<dbReference type="PANTHER" id="PTHR14388">
    <property type="entry name" value="T CELL-SPECIFIC ADAPTER PROTEIN TSAD"/>
    <property type="match status" value="1"/>
</dbReference>
<evidence type="ECO:0000256" key="3">
    <source>
        <dbReference type="SAM" id="MobiDB-lite"/>
    </source>
</evidence>
<dbReference type="CTD" id="63898"/>
<evidence type="ECO:0000256" key="2">
    <source>
        <dbReference type="PROSITE-ProRule" id="PRU00191"/>
    </source>
</evidence>
<protein>
    <submittedName>
        <fullName evidence="6">SH2 domain-containing protein 4A</fullName>
    </submittedName>
</protein>
<dbReference type="SUPFAM" id="SSF55550">
    <property type="entry name" value="SH2 domain"/>
    <property type="match status" value="1"/>
</dbReference>